<accession>A0A5B7G1T4</accession>
<sequence>MALVLLVVLIALRHAAIPLNKRRGKIDNDGVLLGFVCLPPLFIFEQEPDRLNQGETVAKDNKNIKEEEGGGERGVGGGRREGD</sequence>
<evidence type="ECO:0008006" key="5">
    <source>
        <dbReference type="Google" id="ProtNLM"/>
    </source>
</evidence>
<evidence type="ECO:0000313" key="3">
    <source>
        <dbReference type="EMBL" id="MPC50434.1"/>
    </source>
</evidence>
<evidence type="ECO:0000313" key="4">
    <source>
        <dbReference type="Proteomes" id="UP000324222"/>
    </source>
</evidence>
<feature type="compositionally biased region" description="Basic and acidic residues" evidence="1">
    <location>
        <begin position="54"/>
        <end position="71"/>
    </location>
</feature>
<dbReference type="AlphaFoldDB" id="A0A5B7G1T4"/>
<protein>
    <recommendedName>
        <fullName evidence="5">Secreted protein</fullName>
    </recommendedName>
</protein>
<feature type="region of interest" description="Disordered" evidence="1">
    <location>
        <begin position="54"/>
        <end position="83"/>
    </location>
</feature>
<name>A0A5B7G1T4_PORTR</name>
<evidence type="ECO:0000256" key="1">
    <source>
        <dbReference type="SAM" id="MobiDB-lite"/>
    </source>
</evidence>
<comment type="caution">
    <text evidence="3">The sequence shown here is derived from an EMBL/GenBank/DDBJ whole genome shotgun (WGS) entry which is preliminary data.</text>
</comment>
<reference evidence="3 4" key="1">
    <citation type="submission" date="2019-05" db="EMBL/GenBank/DDBJ databases">
        <title>Another draft genome of Portunus trituberculatus and its Hox gene families provides insights of decapod evolution.</title>
        <authorList>
            <person name="Jeong J.-H."/>
            <person name="Song I."/>
            <person name="Kim S."/>
            <person name="Choi T."/>
            <person name="Kim D."/>
            <person name="Ryu S."/>
            <person name="Kim W."/>
        </authorList>
    </citation>
    <scope>NUCLEOTIDE SEQUENCE [LARGE SCALE GENOMIC DNA]</scope>
    <source>
        <tissue evidence="3">Muscle</tissue>
    </source>
</reference>
<dbReference type="Proteomes" id="UP000324222">
    <property type="component" value="Unassembled WGS sequence"/>
</dbReference>
<feature type="chain" id="PRO_5022821580" description="Secreted protein" evidence="2">
    <location>
        <begin position="16"/>
        <end position="83"/>
    </location>
</feature>
<organism evidence="3 4">
    <name type="scientific">Portunus trituberculatus</name>
    <name type="common">Swimming crab</name>
    <name type="synonym">Neptunus trituberculatus</name>
    <dbReference type="NCBI Taxonomy" id="210409"/>
    <lineage>
        <taxon>Eukaryota</taxon>
        <taxon>Metazoa</taxon>
        <taxon>Ecdysozoa</taxon>
        <taxon>Arthropoda</taxon>
        <taxon>Crustacea</taxon>
        <taxon>Multicrustacea</taxon>
        <taxon>Malacostraca</taxon>
        <taxon>Eumalacostraca</taxon>
        <taxon>Eucarida</taxon>
        <taxon>Decapoda</taxon>
        <taxon>Pleocyemata</taxon>
        <taxon>Brachyura</taxon>
        <taxon>Eubrachyura</taxon>
        <taxon>Portunoidea</taxon>
        <taxon>Portunidae</taxon>
        <taxon>Portuninae</taxon>
        <taxon>Portunus</taxon>
    </lineage>
</organism>
<feature type="signal peptide" evidence="2">
    <location>
        <begin position="1"/>
        <end position="15"/>
    </location>
</feature>
<gene>
    <name evidence="3" type="ORF">E2C01_044262</name>
</gene>
<keyword evidence="2" id="KW-0732">Signal</keyword>
<proteinExistence type="predicted"/>
<evidence type="ECO:0000256" key="2">
    <source>
        <dbReference type="SAM" id="SignalP"/>
    </source>
</evidence>
<dbReference type="EMBL" id="VSRR010009503">
    <property type="protein sequence ID" value="MPC50434.1"/>
    <property type="molecule type" value="Genomic_DNA"/>
</dbReference>
<keyword evidence="4" id="KW-1185">Reference proteome</keyword>